<name>A0A1H6JXF4_9GAMM</name>
<proteinExistence type="predicted"/>
<accession>A0A1H6JXF4</accession>
<dbReference type="RefSeq" id="WP_092789972.1">
    <property type="nucleotide sequence ID" value="NZ_FNXF01000002.1"/>
</dbReference>
<dbReference type="Proteomes" id="UP000199371">
    <property type="component" value="Unassembled WGS sequence"/>
</dbReference>
<evidence type="ECO:0000256" key="6">
    <source>
        <dbReference type="SAM" id="Phobius"/>
    </source>
</evidence>
<feature type="transmembrane region" description="Helical" evidence="6">
    <location>
        <begin position="403"/>
        <end position="421"/>
    </location>
</feature>
<dbReference type="GO" id="GO:0005886">
    <property type="term" value="C:plasma membrane"/>
    <property type="evidence" value="ECO:0007669"/>
    <property type="project" value="UniProtKB-SubCell"/>
</dbReference>
<evidence type="ECO:0000259" key="7">
    <source>
        <dbReference type="PROSITE" id="PS50156"/>
    </source>
</evidence>
<evidence type="ECO:0000256" key="1">
    <source>
        <dbReference type="ARBA" id="ARBA00004651"/>
    </source>
</evidence>
<comment type="subcellular location">
    <subcellularLocation>
        <location evidence="1">Cell membrane</location>
        <topology evidence="1">Multi-pass membrane protein</topology>
    </subcellularLocation>
</comment>
<keyword evidence="5 6" id="KW-0472">Membrane</keyword>
<feature type="transmembrane region" description="Helical" evidence="6">
    <location>
        <begin position="605"/>
        <end position="624"/>
    </location>
</feature>
<feature type="transmembrane region" description="Helical" evidence="6">
    <location>
        <begin position="322"/>
        <end position="339"/>
    </location>
</feature>
<feature type="transmembrane region" description="Helical" evidence="6">
    <location>
        <begin position="657"/>
        <end position="679"/>
    </location>
</feature>
<evidence type="ECO:0000256" key="2">
    <source>
        <dbReference type="ARBA" id="ARBA00022475"/>
    </source>
</evidence>
<feature type="transmembrane region" description="Helical" evidence="6">
    <location>
        <begin position="731"/>
        <end position="755"/>
    </location>
</feature>
<feature type="transmembrane region" description="Helical" evidence="6">
    <location>
        <begin position="221"/>
        <end position="240"/>
    </location>
</feature>
<dbReference type="STRING" id="173990.SAMN05660691_00544"/>
<feature type="transmembrane region" description="Helical" evidence="6">
    <location>
        <begin position="281"/>
        <end position="301"/>
    </location>
</feature>
<keyword evidence="3 6" id="KW-0812">Transmembrane</keyword>
<evidence type="ECO:0000256" key="4">
    <source>
        <dbReference type="ARBA" id="ARBA00022989"/>
    </source>
</evidence>
<feature type="transmembrane region" description="Helical" evidence="6">
    <location>
        <begin position="351"/>
        <end position="373"/>
    </location>
</feature>
<feature type="transmembrane region" description="Helical" evidence="6">
    <location>
        <begin position="705"/>
        <end position="725"/>
    </location>
</feature>
<keyword evidence="9" id="KW-1185">Reference proteome</keyword>
<evidence type="ECO:0000313" key="8">
    <source>
        <dbReference type="EMBL" id="SEH63753.1"/>
    </source>
</evidence>
<dbReference type="Gene3D" id="1.20.1640.10">
    <property type="entry name" value="Multidrug efflux transporter AcrB transmembrane domain"/>
    <property type="match status" value="2"/>
</dbReference>
<feature type="domain" description="SSD" evidence="7">
    <location>
        <begin position="245"/>
        <end position="372"/>
    </location>
</feature>
<dbReference type="PANTHER" id="PTHR33406:SF13">
    <property type="entry name" value="MEMBRANE PROTEIN YDFJ"/>
    <property type="match status" value="1"/>
</dbReference>
<evidence type="ECO:0000256" key="3">
    <source>
        <dbReference type="ARBA" id="ARBA00022692"/>
    </source>
</evidence>
<dbReference type="Pfam" id="PF03176">
    <property type="entry name" value="MMPL"/>
    <property type="match status" value="2"/>
</dbReference>
<protein>
    <recommendedName>
        <fullName evidence="7">SSD domain-containing protein</fullName>
    </recommendedName>
</protein>
<dbReference type="SUPFAM" id="SSF82866">
    <property type="entry name" value="Multidrug efflux transporter AcrB transmembrane domain"/>
    <property type="match status" value="2"/>
</dbReference>
<dbReference type="PROSITE" id="PS50156">
    <property type="entry name" value="SSD"/>
    <property type="match status" value="1"/>
</dbReference>
<keyword evidence="2" id="KW-1003">Cell membrane</keyword>
<dbReference type="InterPro" id="IPR000731">
    <property type="entry name" value="SSD"/>
</dbReference>
<gene>
    <name evidence="8" type="ORF">SAMN05660691_00544</name>
</gene>
<evidence type="ECO:0000313" key="9">
    <source>
        <dbReference type="Proteomes" id="UP000199371"/>
    </source>
</evidence>
<dbReference type="AlphaFoldDB" id="A0A1H6JXF4"/>
<dbReference type="InterPro" id="IPR050545">
    <property type="entry name" value="Mycobact_MmpL"/>
</dbReference>
<dbReference type="PANTHER" id="PTHR33406">
    <property type="entry name" value="MEMBRANE PROTEIN MJ1562-RELATED"/>
    <property type="match status" value="1"/>
</dbReference>
<evidence type="ECO:0000256" key="5">
    <source>
        <dbReference type="ARBA" id="ARBA00023136"/>
    </source>
</evidence>
<dbReference type="EMBL" id="FNXF01000002">
    <property type="protein sequence ID" value="SEH63753.1"/>
    <property type="molecule type" value="Genomic_DNA"/>
</dbReference>
<sequence>MRQLWLGWVLKHPWWVLLGTLVLVLLMSSGMSKLYFRGDFRVFFAADNPQLLMFEQMQDEFNKSDNILIGIAPADGQIFNTTNLTLVKQITDAAWQTPYSIRVDSISNFQHTEADADDLLVADLLLDTAQLDEAKIAHIRRVALAEPTLVKRLITADGTVTAINITVQLPELDKNKEVFDTFGFARQLTDEFSQRYPDVRFYLAGVIAMNHSFAYEAEHDARTLIPVMFIVIVIMLALLLRSVVVALATVIIIVVTITSTLGLAGAAGIFLSTATVNVPTILMTLAVADCVHVIASVQFALSRGHDKQSAIEYSMQRNLMPIFITSATTAIGFLTLNFSEVPILADLGNMTAVGVMLACLLSVVTLPALLAVLPVRPGKVKPQHQQDTAMDKLASFVILRQRLLLPAMALLMIVFAGFISLNKVNDEAVKYFSPATDFRQAMDFLDQHLTASMSMDFVLHSGQSSGVNQPEFIAAVENFSQWLAEQPEVAHVNSISDVFKRLNKNMHADDPAFYRIPQTQDEAAQYLLMYEMSLPYGLDLNNQLNLDKSATRLTAALRNMGSKEITSFEQKSLQYFASQFPQYQASAASTALMFAHIGERNMASMLQTLPLALVLISLLLVFSLRSWRMGLISLLPNIAPAAIGFGIWGLYSGEINLGLSVVAGISLGIIVDDTVHFLAKYQHARHEGNNAEAAVRYAFNSVGRALWITTAVLVIGFSVLMLSSFRLNSDMGLLTAIIIFTALVIDFLFLPAFLLKFDTKESQHHA</sequence>
<feature type="transmembrane region" description="Helical" evidence="6">
    <location>
        <begin position="631"/>
        <end position="651"/>
    </location>
</feature>
<reference evidence="9" key="1">
    <citation type="submission" date="2016-10" db="EMBL/GenBank/DDBJ databases">
        <authorList>
            <person name="Varghese N."/>
            <person name="Submissions S."/>
        </authorList>
    </citation>
    <scope>NUCLEOTIDE SEQUENCE [LARGE SCALE GENOMIC DNA]</scope>
    <source>
        <strain evidence="9">DSM 17616</strain>
    </source>
</reference>
<feature type="transmembrane region" description="Helical" evidence="6">
    <location>
        <begin position="247"/>
        <end position="269"/>
    </location>
</feature>
<dbReference type="InterPro" id="IPR004869">
    <property type="entry name" value="MMPL_dom"/>
</dbReference>
<organism evidence="8 9">
    <name type="scientific">Rheinheimera pacifica</name>
    <dbReference type="NCBI Taxonomy" id="173990"/>
    <lineage>
        <taxon>Bacteria</taxon>
        <taxon>Pseudomonadati</taxon>
        <taxon>Pseudomonadota</taxon>
        <taxon>Gammaproteobacteria</taxon>
        <taxon>Chromatiales</taxon>
        <taxon>Chromatiaceae</taxon>
        <taxon>Rheinheimera</taxon>
    </lineage>
</organism>
<keyword evidence="4 6" id="KW-1133">Transmembrane helix</keyword>
<feature type="transmembrane region" description="Helical" evidence="6">
    <location>
        <begin position="12"/>
        <end position="31"/>
    </location>
</feature>
<dbReference type="OrthoDB" id="9803781at2"/>